<organism evidence="1 2">
    <name type="scientific">Methylobacterium trifolii</name>
    <dbReference type="NCBI Taxonomy" id="1003092"/>
    <lineage>
        <taxon>Bacteria</taxon>
        <taxon>Pseudomonadati</taxon>
        <taxon>Pseudomonadota</taxon>
        <taxon>Alphaproteobacteria</taxon>
        <taxon>Hyphomicrobiales</taxon>
        <taxon>Methylobacteriaceae</taxon>
        <taxon>Methylobacterium</taxon>
    </lineage>
</organism>
<reference evidence="1" key="1">
    <citation type="journal article" date="2021" name="Front. Microbiol.">
        <title>Comprehensive Comparative Genomics and Phenotyping of Methylobacterium Species.</title>
        <authorList>
            <person name="Alessa O."/>
            <person name="Ogura Y."/>
            <person name="Fujitani Y."/>
            <person name="Takami H."/>
            <person name="Hayashi T."/>
            <person name="Sahin N."/>
            <person name="Tani A."/>
        </authorList>
    </citation>
    <scope>NUCLEOTIDE SEQUENCE</scope>
    <source>
        <strain evidence="1">DSM 23632</strain>
    </source>
</reference>
<dbReference type="InterPro" id="IPR036514">
    <property type="entry name" value="SGNH_hydro_sf"/>
</dbReference>
<dbReference type="Gene3D" id="3.40.50.1110">
    <property type="entry name" value="SGNH hydrolase"/>
    <property type="match status" value="1"/>
</dbReference>
<gene>
    <name evidence="1" type="ORF">MPOCJGCO_4516</name>
</gene>
<dbReference type="Proteomes" id="UP001055057">
    <property type="component" value="Unassembled WGS sequence"/>
</dbReference>
<keyword evidence="2" id="KW-1185">Reference proteome</keyword>
<reference evidence="1" key="2">
    <citation type="submission" date="2021-08" db="EMBL/GenBank/DDBJ databases">
        <authorList>
            <person name="Tani A."/>
            <person name="Ola A."/>
            <person name="Ogura Y."/>
            <person name="Katsura K."/>
            <person name="Hayashi T."/>
        </authorList>
    </citation>
    <scope>NUCLEOTIDE SEQUENCE</scope>
    <source>
        <strain evidence="1">DSM 23632</strain>
    </source>
</reference>
<accession>A0ABQ4U4I9</accession>
<protein>
    <recommendedName>
        <fullName evidence="3">FCP1 homology domain-containing protein</fullName>
    </recommendedName>
</protein>
<name>A0ABQ4U4I9_9HYPH</name>
<dbReference type="InterPro" id="IPR023214">
    <property type="entry name" value="HAD_sf"/>
</dbReference>
<proteinExistence type="predicted"/>
<dbReference type="EMBL" id="BPRB01000315">
    <property type="protein sequence ID" value="GJE62383.1"/>
    <property type="molecule type" value="Genomic_DNA"/>
</dbReference>
<sequence length="397" mass="44886">MSFKSIDAAQSSFFQEVNTGKFPVTSTQVTAAVRSLLERDPESDHEIQVYMFTCGNMEQVLNRIMGSDEFLCKLKQKVLTEYSSEKEKTGRFDEIIAQHRDVFLCPSDLSVTEPNKSKVLLLGQCFFNDWRGAEGAKRLPVVSQQYIVGNLDDIPDSIMPSAYHFDFQIVAVPMAAAIPDSYLKISPNQIQEFEREFEASKQRIAVFIDAMLRFNIKYGLETYVCNFISPCAGLNGRFEDRYSLSNIIFFTEELNRFVGGYIKKFKNTYLLDLEAICSVHGKRYSRDDFHSLSNHGGTLTEGDAPLDANRLVRPPPATVMYKYDALPFVHGAWQEVLAMHRTLRATDIVKMVVIDLDDTLWRGLVGEGEGNIAGWPSSFAEALIHLKKRGIILAIIK</sequence>
<evidence type="ECO:0000313" key="2">
    <source>
        <dbReference type="Proteomes" id="UP001055057"/>
    </source>
</evidence>
<dbReference type="Gene3D" id="3.40.50.1000">
    <property type="entry name" value="HAD superfamily/HAD-like"/>
    <property type="match status" value="1"/>
</dbReference>
<evidence type="ECO:0000313" key="1">
    <source>
        <dbReference type="EMBL" id="GJE62383.1"/>
    </source>
</evidence>
<comment type="caution">
    <text evidence="1">The sequence shown here is derived from an EMBL/GenBank/DDBJ whole genome shotgun (WGS) entry which is preliminary data.</text>
</comment>
<evidence type="ECO:0008006" key="3">
    <source>
        <dbReference type="Google" id="ProtNLM"/>
    </source>
</evidence>
<dbReference type="RefSeq" id="WP_238185018.1">
    <property type="nucleotide sequence ID" value="NZ_BPRB01000315.1"/>
</dbReference>